<evidence type="ECO:0000313" key="3">
    <source>
        <dbReference type="Proteomes" id="UP000199727"/>
    </source>
</evidence>
<feature type="compositionally biased region" description="Basic and acidic residues" evidence="1">
    <location>
        <begin position="50"/>
        <end position="60"/>
    </location>
</feature>
<proteinExistence type="predicted"/>
<dbReference type="EMBL" id="AMKT01000113">
    <property type="protein sequence ID" value="OXG10319.1"/>
    <property type="molecule type" value="Genomic_DNA"/>
</dbReference>
<protein>
    <submittedName>
        <fullName evidence="2">Uncharacterized protein</fullName>
    </submittedName>
</protein>
<dbReference type="PANTHER" id="PTHR40644">
    <property type="entry name" value="UPF0653 PROTEIN C607.02C"/>
    <property type="match status" value="1"/>
</dbReference>
<reference evidence="2 3" key="1">
    <citation type="submission" date="2017-06" db="EMBL/GenBank/DDBJ databases">
        <title>Global population genomics of the pathogenic fungus Cryptococcus neoformans var. grubii.</title>
        <authorList>
            <person name="Cuomo C."/>
            <person name="Litvintseva A."/>
            <person name="Chen Y."/>
            <person name="Young S."/>
            <person name="Zeng Q."/>
            <person name="Chapman S."/>
            <person name="Gujja S."/>
            <person name="Saif S."/>
            <person name="Birren B."/>
        </authorList>
    </citation>
    <scope>NUCLEOTIDE SEQUENCE [LARGE SCALE GENOMIC DNA]</scope>
    <source>
        <strain evidence="2 3">Tu259-1</strain>
    </source>
</reference>
<accession>A0A854Q7Z8</accession>
<feature type="region of interest" description="Disordered" evidence="1">
    <location>
        <begin position="158"/>
        <end position="250"/>
    </location>
</feature>
<organism evidence="2 3">
    <name type="scientific">Cryptococcus neoformans Tu259-1</name>
    <dbReference type="NCBI Taxonomy" id="1230072"/>
    <lineage>
        <taxon>Eukaryota</taxon>
        <taxon>Fungi</taxon>
        <taxon>Dikarya</taxon>
        <taxon>Basidiomycota</taxon>
        <taxon>Agaricomycotina</taxon>
        <taxon>Tremellomycetes</taxon>
        <taxon>Tremellales</taxon>
        <taxon>Cryptococcaceae</taxon>
        <taxon>Cryptococcus</taxon>
        <taxon>Cryptococcus neoformans species complex</taxon>
    </lineage>
</organism>
<sequence>MPHKRAKRSVREAETAKKGKNLPPSSDGNPYDDTPRSAARILNSFAVQQKFRESGRKTSEDTGAPRNPAAPGVNGKGKGKEKEGLPKILPQETLAEYNRRIEALLRPSVSQAIQKAESIRAAEAADLKRTKKENKRRARLEKLVKEGKVDKKVLDDFEKGVKEKKRKREMGDEGDSEEEKDEEEAVARSNQAKKETKTFTPMPQPRRLNDIVQAPPTLPTLRKAKDKKEGKGVYGAVGNGGKMPLNAGQKRILEEERERVVRMYREMKAAREAKDKK</sequence>
<dbReference type="Proteomes" id="UP000199727">
    <property type="component" value="Unassembled WGS sequence"/>
</dbReference>
<feature type="compositionally biased region" description="Gly residues" evidence="1">
    <location>
        <begin position="232"/>
        <end position="241"/>
    </location>
</feature>
<comment type="caution">
    <text evidence="2">The sequence shown here is derived from an EMBL/GenBank/DDBJ whole genome shotgun (WGS) entry which is preliminary data.</text>
</comment>
<dbReference type="PANTHER" id="PTHR40644:SF1">
    <property type="entry name" value="UPF0653 PROTEIN C607.02C"/>
    <property type="match status" value="1"/>
</dbReference>
<dbReference type="OrthoDB" id="5876637at2759"/>
<evidence type="ECO:0000256" key="1">
    <source>
        <dbReference type="SAM" id="MobiDB-lite"/>
    </source>
</evidence>
<dbReference type="AlphaFoldDB" id="A0A854Q7Z8"/>
<name>A0A854Q7Z8_CRYNE</name>
<feature type="region of interest" description="Disordered" evidence="1">
    <location>
        <begin position="1"/>
        <end position="87"/>
    </location>
</feature>
<gene>
    <name evidence="2" type="ORF">C361_07016</name>
</gene>
<evidence type="ECO:0000313" key="2">
    <source>
        <dbReference type="EMBL" id="OXG10319.1"/>
    </source>
</evidence>
<feature type="compositionally biased region" description="Acidic residues" evidence="1">
    <location>
        <begin position="172"/>
        <end position="184"/>
    </location>
</feature>